<protein>
    <submittedName>
        <fullName evidence="3">Lysophospholipase L1-like esterase</fullName>
    </submittedName>
</protein>
<dbReference type="Gene3D" id="2.60.120.260">
    <property type="entry name" value="Galactose-binding domain-like"/>
    <property type="match status" value="1"/>
</dbReference>
<organism evidence="3 4">
    <name type="scientific">Albibacterium bauzanense</name>
    <dbReference type="NCBI Taxonomy" id="653929"/>
    <lineage>
        <taxon>Bacteria</taxon>
        <taxon>Pseudomonadati</taxon>
        <taxon>Bacteroidota</taxon>
        <taxon>Sphingobacteriia</taxon>
        <taxon>Sphingobacteriales</taxon>
        <taxon>Sphingobacteriaceae</taxon>
        <taxon>Albibacterium</taxon>
    </lineage>
</organism>
<dbReference type="Gene3D" id="3.40.50.1110">
    <property type="entry name" value="SGNH hydrolase"/>
    <property type="match status" value="1"/>
</dbReference>
<dbReference type="InterPro" id="IPR032740">
    <property type="entry name" value="GxDLY"/>
</dbReference>
<comment type="caution">
    <text evidence="3">The sequence shown here is derived from an EMBL/GenBank/DDBJ whole genome shotgun (WGS) entry which is preliminary data.</text>
</comment>
<dbReference type="Pfam" id="PF14607">
    <property type="entry name" value="GxDLY"/>
    <property type="match status" value="1"/>
</dbReference>
<dbReference type="SUPFAM" id="SSF52266">
    <property type="entry name" value="SGNH hydrolase"/>
    <property type="match status" value="1"/>
</dbReference>
<dbReference type="EMBL" id="SMGO01000001">
    <property type="protein sequence ID" value="TCK85066.1"/>
    <property type="molecule type" value="Genomic_DNA"/>
</dbReference>
<evidence type="ECO:0000259" key="2">
    <source>
        <dbReference type="Pfam" id="PF14607"/>
    </source>
</evidence>
<proteinExistence type="predicted"/>
<dbReference type="InterPro" id="IPR013830">
    <property type="entry name" value="SGNH_hydro"/>
</dbReference>
<dbReference type="Proteomes" id="UP000294616">
    <property type="component" value="Unassembled WGS sequence"/>
</dbReference>
<dbReference type="InterPro" id="IPR036514">
    <property type="entry name" value="SGNH_hydro_sf"/>
</dbReference>
<dbReference type="GO" id="GO:0016788">
    <property type="term" value="F:hydrolase activity, acting on ester bonds"/>
    <property type="evidence" value="ECO:0007669"/>
    <property type="project" value="UniProtKB-ARBA"/>
</dbReference>
<keyword evidence="4" id="KW-1185">Reference proteome</keyword>
<evidence type="ECO:0000259" key="1">
    <source>
        <dbReference type="Pfam" id="PF14606"/>
    </source>
</evidence>
<dbReference type="Pfam" id="PF14606">
    <property type="entry name" value="Lipase_GDSL_3"/>
    <property type="match status" value="1"/>
</dbReference>
<gene>
    <name evidence="3" type="ORF">C8N28_0362</name>
</gene>
<feature type="domain" description="SGNH hydrolase-type esterase N-terminal" evidence="2">
    <location>
        <begin position="29"/>
        <end position="164"/>
    </location>
</feature>
<reference evidence="3 4" key="1">
    <citation type="submission" date="2019-03" db="EMBL/GenBank/DDBJ databases">
        <title>Genomic Encyclopedia of Archaeal and Bacterial Type Strains, Phase II (KMG-II): from individual species to whole genera.</title>
        <authorList>
            <person name="Goeker M."/>
        </authorList>
    </citation>
    <scope>NUCLEOTIDE SEQUENCE [LARGE SCALE GENOMIC DNA]</scope>
    <source>
        <strain evidence="3 4">DSM 22554</strain>
    </source>
</reference>
<accession>A0A4R1LZN9</accession>
<dbReference type="OrthoDB" id="5624617at2"/>
<dbReference type="AlphaFoldDB" id="A0A4R1LZN9"/>
<feature type="domain" description="SGNH hydrolase-type esterase" evidence="1">
    <location>
        <begin position="172"/>
        <end position="348"/>
    </location>
</feature>
<evidence type="ECO:0000313" key="4">
    <source>
        <dbReference type="Proteomes" id="UP000294616"/>
    </source>
</evidence>
<name>A0A4R1LZN9_9SPHI</name>
<evidence type="ECO:0000313" key="3">
    <source>
        <dbReference type="EMBL" id="TCK85066.1"/>
    </source>
</evidence>
<sequence length="358" mass="39996">MKTPLIILFIFISGLTYGQTEETSQYHRLTVYGKAEDNGNSFHRIDTTRYPNIPGNVKRLLTNGAGLFVSFKSNSEYVKAKWCVTSRGVSPNMTAIAYKGLDIYIKNKEGKWQFAGSGNPATKECNEYTLVDHMDSSEKEFLLYLPLYDEVKSLEVGVSNAAEFQELENPFKKQILVYGSSIAQGASASRPGLAYPAQLSRSTGLNFINLGLSGSAKIEPAVADMIAPMQADLFILDFVPNSTADIVAERTESFIKKIRSEHPETPIIIMQSLVRESGFWNQEVGERVRKQNEQIGIEFKKLQDQGIKNLYFIEGKDLLGDDHEGTVDGTHPTDVGFSRMLEKIQPIVLEVLKKHKII</sequence>
<dbReference type="RefSeq" id="WP_132220971.1">
    <property type="nucleotide sequence ID" value="NZ_SMGO01000001.1"/>
</dbReference>